<dbReference type="PANTHER" id="PTHR33154:SF12">
    <property type="entry name" value="TRANSCRIPTIONAL REGULATORY PROTEIN"/>
    <property type="match status" value="1"/>
</dbReference>
<organism evidence="5 6">
    <name type="scientific">Actinoallomurus oryzae</name>
    <dbReference type="NCBI Taxonomy" id="502180"/>
    <lineage>
        <taxon>Bacteria</taxon>
        <taxon>Bacillati</taxon>
        <taxon>Actinomycetota</taxon>
        <taxon>Actinomycetes</taxon>
        <taxon>Streptosporangiales</taxon>
        <taxon>Thermomonosporaceae</taxon>
        <taxon>Actinoallomurus</taxon>
    </lineage>
</organism>
<dbReference type="SMART" id="SM00418">
    <property type="entry name" value="HTH_ARSR"/>
    <property type="match status" value="1"/>
</dbReference>
<dbReference type="InterPro" id="IPR036390">
    <property type="entry name" value="WH_DNA-bd_sf"/>
</dbReference>
<evidence type="ECO:0000313" key="6">
    <source>
        <dbReference type="Proteomes" id="UP001500503"/>
    </source>
</evidence>
<evidence type="ECO:0000256" key="3">
    <source>
        <dbReference type="ARBA" id="ARBA00023163"/>
    </source>
</evidence>
<dbReference type="PANTHER" id="PTHR33154">
    <property type="entry name" value="TRANSCRIPTIONAL REGULATOR, ARSR FAMILY"/>
    <property type="match status" value="1"/>
</dbReference>
<comment type="caution">
    <text evidence="5">The sequence shown here is derived from an EMBL/GenBank/DDBJ whole genome shotgun (WGS) entry which is preliminary data.</text>
</comment>
<dbReference type="SUPFAM" id="SSF46785">
    <property type="entry name" value="Winged helix' DNA-binding domain"/>
    <property type="match status" value="1"/>
</dbReference>
<dbReference type="Gene3D" id="1.10.10.10">
    <property type="entry name" value="Winged helix-like DNA-binding domain superfamily/Winged helix DNA-binding domain"/>
    <property type="match status" value="1"/>
</dbReference>
<sequence length="105" mass="11738">MPRTLPEPSVDSFDLTVILSALADPGRRALMTALYHSQEPIDCSVLADKADLGLSNPTISHHYRVLREAGLTRTITEGRQRIVRVRRDDMEKRFPGLLQAVLGSR</sequence>
<dbReference type="Proteomes" id="UP001500503">
    <property type="component" value="Unassembled WGS sequence"/>
</dbReference>
<keyword evidence="2" id="KW-0238">DNA-binding</keyword>
<feature type="domain" description="HTH arsR-type" evidence="4">
    <location>
        <begin position="7"/>
        <end position="105"/>
    </location>
</feature>
<accession>A0ABP8QS00</accession>
<dbReference type="CDD" id="cd00090">
    <property type="entry name" value="HTH_ARSR"/>
    <property type="match status" value="1"/>
</dbReference>
<dbReference type="PRINTS" id="PR00778">
    <property type="entry name" value="HTHARSR"/>
</dbReference>
<evidence type="ECO:0000259" key="4">
    <source>
        <dbReference type="PROSITE" id="PS50987"/>
    </source>
</evidence>
<dbReference type="InterPro" id="IPR001845">
    <property type="entry name" value="HTH_ArsR_DNA-bd_dom"/>
</dbReference>
<evidence type="ECO:0000256" key="1">
    <source>
        <dbReference type="ARBA" id="ARBA00023015"/>
    </source>
</evidence>
<dbReference type="RefSeq" id="WP_345471284.1">
    <property type="nucleotide sequence ID" value="NZ_BAABHF010000043.1"/>
</dbReference>
<keyword evidence="6" id="KW-1185">Reference proteome</keyword>
<dbReference type="PROSITE" id="PS50987">
    <property type="entry name" value="HTH_ARSR_2"/>
    <property type="match status" value="1"/>
</dbReference>
<protein>
    <submittedName>
        <fullName evidence="5">Helix-turn-helix domain-containing protein</fullName>
    </submittedName>
</protein>
<gene>
    <name evidence="5" type="ORF">GCM10023191_070460</name>
</gene>
<reference evidence="6" key="1">
    <citation type="journal article" date="2019" name="Int. J. Syst. Evol. Microbiol.">
        <title>The Global Catalogue of Microorganisms (GCM) 10K type strain sequencing project: providing services to taxonomists for standard genome sequencing and annotation.</title>
        <authorList>
            <consortium name="The Broad Institute Genomics Platform"/>
            <consortium name="The Broad Institute Genome Sequencing Center for Infectious Disease"/>
            <person name="Wu L."/>
            <person name="Ma J."/>
        </authorList>
    </citation>
    <scope>NUCLEOTIDE SEQUENCE [LARGE SCALE GENOMIC DNA]</scope>
    <source>
        <strain evidence="6">JCM 17933</strain>
    </source>
</reference>
<name>A0ABP8QS00_9ACTN</name>
<keyword evidence="1" id="KW-0805">Transcription regulation</keyword>
<evidence type="ECO:0000313" key="5">
    <source>
        <dbReference type="EMBL" id="GAA4509353.1"/>
    </source>
</evidence>
<keyword evidence="3" id="KW-0804">Transcription</keyword>
<proteinExistence type="predicted"/>
<dbReference type="InterPro" id="IPR051081">
    <property type="entry name" value="HTH_MetalResp_TranReg"/>
</dbReference>
<dbReference type="InterPro" id="IPR036388">
    <property type="entry name" value="WH-like_DNA-bd_sf"/>
</dbReference>
<dbReference type="EMBL" id="BAABHF010000043">
    <property type="protein sequence ID" value="GAA4509353.1"/>
    <property type="molecule type" value="Genomic_DNA"/>
</dbReference>
<evidence type="ECO:0000256" key="2">
    <source>
        <dbReference type="ARBA" id="ARBA00023125"/>
    </source>
</evidence>
<dbReference type="Pfam" id="PF12840">
    <property type="entry name" value="HTH_20"/>
    <property type="match status" value="1"/>
</dbReference>
<dbReference type="InterPro" id="IPR011991">
    <property type="entry name" value="ArsR-like_HTH"/>
</dbReference>